<sequence>MWSCKGCKETVSKTEESLEAMQRALLLDAKKRNNRDIVKLKMEKTFALRRHEVVRDGPMVEDFMARWSALFEVSEINSEFKRITTKPLQSKFLSQLDLHSGTLMKLFQKRGGQLGGRLETIISQMANCDDVDAGRESIIKGLCISMGEDPKDLVREYVDTDEGAIKDTTVGIYVLKDASTDEPEDIGIVLEGVKVLTNLDNVALAFVMLFRLMYALNISYPADLRYTFEVVQSIIMELDCGKLSNNATALKNRLLQLNGSETAACKKPQTIESVLFFSVMFRVRTGA</sequence>
<dbReference type="PANTHER" id="PTHR31025">
    <property type="entry name" value="SI:CH211-196P9.1-RELATED"/>
    <property type="match status" value="1"/>
</dbReference>
<organism evidence="1 2">
    <name type="scientific">Gymnodraco acuticeps</name>
    <name type="common">Antarctic dragonfish</name>
    <dbReference type="NCBI Taxonomy" id="8218"/>
    <lineage>
        <taxon>Eukaryota</taxon>
        <taxon>Metazoa</taxon>
        <taxon>Chordata</taxon>
        <taxon>Craniata</taxon>
        <taxon>Vertebrata</taxon>
        <taxon>Euteleostomi</taxon>
        <taxon>Actinopterygii</taxon>
        <taxon>Neopterygii</taxon>
        <taxon>Teleostei</taxon>
        <taxon>Neoteleostei</taxon>
        <taxon>Acanthomorphata</taxon>
        <taxon>Eupercaria</taxon>
        <taxon>Perciformes</taxon>
        <taxon>Notothenioidei</taxon>
        <taxon>Bathydraconidae</taxon>
        <taxon>Gymnodraco</taxon>
    </lineage>
</organism>
<dbReference type="OrthoDB" id="8895157at2759"/>
<dbReference type="GeneID" id="117561821"/>
<dbReference type="PANTHER" id="PTHR31025:SF27">
    <property type="entry name" value="SI:CH211-193K19.2-RELATED"/>
    <property type="match status" value="1"/>
</dbReference>
<dbReference type="InParanoid" id="A0A6P8WDR7"/>
<dbReference type="AlphaFoldDB" id="A0A6P8WDR7"/>
<protein>
    <submittedName>
        <fullName evidence="2">Uncharacterized protein LOC117561821</fullName>
    </submittedName>
</protein>
<proteinExistence type="predicted"/>
<dbReference type="RefSeq" id="XP_034095315.1">
    <property type="nucleotide sequence ID" value="XM_034239424.1"/>
</dbReference>
<keyword evidence="1" id="KW-1185">Reference proteome</keyword>
<evidence type="ECO:0000313" key="2">
    <source>
        <dbReference type="RefSeq" id="XP_034095315.1"/>
    </source>
</evidence>
<name>A0A6P8WDR7_GYMAC</name>
<accession>A0A6P8WDR7</accession>
<dbReference type="Proteomes" id="UP000515161">
    <property type="component" value="Unplaced"/>
</dbReference>
<dbReference type="KEGG" id="gacu:117561821"/>
<gene>
    <name evidence="2" type="primary">LOC117561821</name>
</gene>
<reference evidence="2" key="1">
    <citation type="submission" date="2025-08" db="UniProtKB">
        <authorList>
            <consortium name="RefSeq"/>
        </authorList>
    </citation>
    <scope>IDENTIFICATION</scope>
</reference>
<evidence type="ECO:0000313" key="1">
    <source>
        <dbReference type="Proteomes" id="UP000515161"/>
    </source>
</evidence>